<organism evidence="1 3">
    <name type="scientific">Moraxella catarrhalis</name>
    <name type="common">Branhamella catarrhalis</name>
    <dbReference type="NCBI Taxonomy" id="480"/>
    <lineage>
        <taxon>Bacteria</taxon>
        <taxon>Pseudomonadati</taxon>
        <taxon>Pseudomonadota</taxon>
        <taxon>Gammaproteobacteria</taxon>
        <taxon>Moraxellales</taxon>
        <taxon>Moraxellaceae</taxon>
        <taxon>Moraxella</taxon>
    </lineage>
</organism>
<gene>
    <name evidence="2" type="ORF">AO370_0288</name>
    <name evidence="1" type="ORF">AO384_0801</name>
</gene>
<dbReference type="AlphaFoldDB" id="A0A198X618"/>
<evidence type="ECO:0000313" key="4">
    <source>
        <dbReference type="Proteomes" id="UP000078295"/>
    </source>
</evidence>
<sequence>MITFHKFPQFVFINTPRNGIILLLSAYVTTHHISFLS</sequence>
<dbReference type="EMBL" id="LXHQ01000008">
    <property type="protein sequence ID" value="OAV28125.1"/>
    <property type="molecule type" value="Genomic_DNA"/>
</dbReference>
<protein>
    <submittedName>
        <fullName evidence="1">Uncharacterized protein</fullName>
    </submittedName>
</protein>
<dbReference type="Proteomes" id="UP000078295">
    <property type="component" value="Unassembled WGS sequence"/>
</dbReference>
<dbReference type="EMBL" id="LXHC01000011">
    <property type="protein sequence ID" value="OAU96992.1"/>
    <property type="molecule type" value="Genomic_DNA"/>
</dbReference>
<comment type="caution">
    <text evidence="1">The sequence shown here is derived from an EMBL/GenBank/DDBJ whole genome shotgun (WGS) entry which is preliminary data.</text>
</comment>
<evidence type="ECO:0000313" key="1">
    <source>
        <dbReference type="EMBL" id="OAU96992.1"/>
    </source>
</evidence>
<keyword evidence="3" id="KW-1185">Reference proteome</keyword>
<evidence type="ECO:0000313" key="3">
    <source>
        <dbReference type="Proteomes" id="UP000078228"/>
    </source>
</evidence>
<dbReference type="PATRIC" id="fig|480.226.peg.1968"/>
<evidence type="ECO:0000313" key="2">
    <source>
        <dbReference type="EMBL" id="OAV28125.1"/>
    </source>
</evidence>
<dbReference type="Proteomes" id="UP000078228">
    <property type="component" value="Unassembled WGS sequence"/>
</dbReference>
<reference evidence="3 4" key="1">
    <citation type="journal article" date="2016" name="Genome Biol. Evol.">
        <title>Comparative Genomic Analyses of the Moraxella catarrhalis Serosensitive and Seroresistant Lineages Demonstrate Their Independent Evolution.</title>
        <authorList>
            <person name="Earl J.P."/>
            <person name="de Vries S.P."/>
            <person name="Ahmed A."/>
            <person name="Powell E."/>
            <person name="Schultz M.P."/>
            <person name="Hermans P.W."/>
            <person name="Hill D.J."/>
            <person name="Zhou Z."/>
            <person name="Constantinidou C.I."/>
            <person name="Hu F.Z."/>
            <person name="Bootsma H.J."/>
            <person name="Ehrlich G.D."/>
        </authorList>
    </citation>
    <scope>NUCLEOTIDE SEQUENCE [LARGE SCALE GENOMIC DNA]</scope>
    <source>
        <strain evidence="2 4">F23</strain>
        <strain evidence="1 3">Z7542</strain>
    </source>
</reference>
<accession>A0A198X618</accession>
<proteinExistence type="predicted"/>
<name>A0A198X618_MORCA</name>